<gene>
    <name evidence="9" type="primary">prkC_18</name>
    <name evidence="9" type="ORF">ENSA7_24920</name>
</gene>
<keyword evidence="4 6" id="KW-0067">ATP-binding</keyword>
<dbReference type="Gene3D" id="1.25.40.10">
    <property type="entry name" value="Tetratricopeptide repeat domain"/>
    <property type="match status" value="2"/>
</dbReference>
<dbReference type="SMART" id="SM00028">
    <property type="entry name" value="TPR"/>
    <property type="match status" value="5"/>
</dbReference>
<dbReference type="Pfam" id="PF13424">
    <property type="entry name" value="TPR_12"/>
    <property type="match status" value="2"/>
</dbReference>
<dbReference type="InterPro" id="IPR019734">
    <property type="entry name" value="TPR_rpt"/>
</dbReference>
<dbReference type="GO" id="GO:0004674">
    <property type="term" value="F:protein serine/threonine kinase activity"/>
    <property type="evidence" value="ECO:0007669"/>
    <property type="project" value="UniProtKB-EC"/>
</dbReference>
<sequence>MPGLSPGLADGRPCGPTAGFACFTITALTDDLTIEATSAGLAFQRTLVGDVTQATGDADHAESLHSTQAADATQGAVIQPPRDQVSSRRGSKAPERLGRYLVLDVLGQGGMGVVYTAYDPQLDRKVAIKLLRSSASPTAHDRLIREAQAMARLSHPNVVPVFDSGTVDDQAFVVMDHVPGEPLSAWMQRPHGWREVVEVYIAAGRGLAYAHGHDIVHRDFKPDNVLVNETGARRVQVLDFGLAKSLEVGVARGERPLALAAVDRAPDQTNIEATAVDDPNESNVDSRLVGNSKLEVQITRVGTVMGTPAYMSPEQHRGESVGPSSDQFSFCVALYEALWGRRPFAGDTLATIVRAVVDHELIPPPSGSTVPGWVWPILARGLSPDPAARWPSMDALLAALAVDPRESRRRRAAVGAALVVLVGSVAWGLSQAPEQVAAAPTCEGAQAALEQVWGESGRAAIAHRYAGLDAAWAEPVGAEVERQLDAWGQRFTAGRTQACAATQIHAEQSAELMDLRMACYARKLGELEPVVALLRDGDEALLGKGVELVSSLPLLEVCDDPAGLRAVTALPADPERAATVARVRASLATARSQGFAGQSQAALEQVEGLRTDAESADYAPLIAELELRRGALLQATGKHDEAKLELERAAVSAIAVRDDDLAGIALEELVELVGYTDSDYAGGMRWARLAQALLDRSPSPSKRRRAELAEQLGMTEFAANHFDAAREHIQTALELDAELDGPEHPSLANPINVLGGIQLRTGEYAKAGELFARALKITERAYGPTHPQAAFPLSNLALVYERSAQFDEAADMFRRVIAILSAANGEGHPNVGLSKMNLGGILLLANRPDEAGPELVRAVEILEQSVGPDHQLVARALTMRGDQERAVGQLDQAIASYERAVEIRVATLGPDHPDLALSKLGLGRTMLELDRVDAAVELLERAVALLDTEDADPIDRGLARFALAQALAAAGARERVAGLLDSARADFATGGVRAEADLAQLEDWAAKISAR</sequence>
<dbReference type="EC" id="2.7.11.1" evidence="9"/>
<dbReference type="GO" id="GO:0005524">
    <property type="term" value="F:ATP binding"/>
    <property type="evidence" value="ECO:0007669"/>
    <property type="project" value="UniProtKB-UniRule"/>
</dbReference>
<evidence type="ECO:0000259" key="8">
    <source>
        <dbReference type="PROSITE" id="PS50011"/>
    </source>
</evidence>
<evidence type="ECO:0000313" key="10">
    <source>
        <dbReference type="Proteomes" id="UP000238823"/>
    </source>
</evidence>
<reference evidence="9 10" key="1">
    <citation type="submission" date="2018-03" db="EMBL/GenBank/DDBJ databases">
        <title>Draft Genome Sequences of the Obligatory Marine Myxobacteria Enhygromyxa salina SWB007.</title>
        <authorList>
            <person name="Poehlein A."/>
            <person name="Moghaddam J.A."/>
            <person name="Harms H."/>
            <person name="Alanjari M."/>
            <person name="Koenig G.M."/>
            <person name="Daniel R."/>
            <person name="Schaeberle T.F."/>
        </authorList>
    </citation>
    <scope>NUCLEOTIDE SEQUENCE [LARGE SCALE GENOMIC DNA]</scope>
    <source>
        <strain evidence="9 10">SWB007</strain>
    </source>
</reference>
<evidence type="ECO:0000256" key="4">
    <source>
        <dbReference type="ARBA" id="ARBA00022840"/>
    </source>
</evidence>
<dbReference type="PROSITE" id="PS50005">
    <property type="entry name" value="TPR"/>
    <property type="match status" value="2"/>
</dbReference>
<evidence type="ECO:0000313" key="9">
    <source>
        <dbReference type="EMBL" id="PRQ07820.1"/>
    </source>
</evidence>
<accession>A0A2S9YRX9</accession>
<evidence type="ECO:0000256" key="5">
    <source>
        <dbReference type="PROSITE-ProRule" id="PRU00339"/>
    </source>
</evidence>
<dbReference type="InterPro" id="IPR000719">
    <property type="entry name" value="Prot_kinase_dom"/>
</dbReference>
<dbReference type="InterPro" id="IPR011990">
    <property type="entry name" value="TPR-like_helical_dom_sf"/>
</dbReference>
<organism evidence="9 10">
    <name type="scientific">Enhygromyxa salina</name>
    <dbReference type="NCBI Taxonomy" id="215803"/>
    <lineage>
        <taxon>Bacteria</taxon>
        <taxon>Pseudomonadati</taxon>
        <taxon>Myxococcota</taxon>
        <taxon>Polyangia</taxon>
        <taxon>Nannocystales</taxon>
        <taxon>Nannocystaceae</taxon>
        <taxon>Enhygromyxa</taxon>
    </lineage>
</organism>
<dbReference type="PROSITE" id="PS00107">
    <property type="entry name" value="PROTEIN_KINASE_ATP"/>
    <property type="match status" value="1"/>
</dbReference>
<dbReference type="SUPFAM" id="SSF56112">
    <property type="entry name" value="Protein kinase-like (PK-like)"/>
    <property type="match status" value="1"/>
</dbReference>
<dbReference type="EMBL" id="PVNL01000049">
    <property type="protein sequence ID" value="PRQ07820.1"/>
    <property type="molecule type" value="Genomic_DNA"/>
</dbReference>
<dbReference type="InterPro" id="IPR008271">
    <property type="entry name" value="Ser/Thr_kinase_AS"/>
</dbReference>
<dbReference type="Gene3D" id="1.10.510.10">
    <property type="entry name" value="Transferase(Phosphotransferase) domain 1"/>
    <property type="match status" value="1"/>
</dbReference>
<dbReference type="AlphaFoldDB" id="A0A2S9YRX9"/>
<feature type="domain" description="Protein kinase" evidence="8">
    <location>
        <begin position="100"/>
        <end position="401"/>
    </location>
</feature>
<name>A0A2S9YRX9_9BACT</name>
<keyword evidence="5" id="KW-0802">TPR repeat</keyword>
<dbReference type="OrthoDB" id="9801841at2"/>
<evidence type="ECO:0000256" key="7">
    <source>
        <dbReference type="SAM" id="MobiDB-lite"/>
    </source>
</evidence>
<dbReference type="InterPro" id="IPR017441">
    <property type="entry name" value="Protein_kinase_ATP_BS"/>
</dbReference>
<evidence type="ECO:0000256" key="1">
    <source>
        <dbReference type="ARBA" id="ARBA00022679"/>
    </source>
</evidence>
<evidence type="ECO:0000256" key="2">
    <source>
        <dbReference type="ARBA" id="ARBA00022741"/>
    </source>
</evidence>
<keyword evidence="2 6" id="KW-0547">Nucleotide-binding</keyword>
<evidence type="ECO:0000256" key="3">
    <source>
        <dbReference type="ARBA" id="ARBA00022777"/>
    </source>
</evidence>
<dbReference type="PANTHER" id="PTHR43289">
    <property type="entry name" value="MITOGEN-ACTIVATED PROTEIN KINASE KINASE KINASE 20-RELATED"/>
    <property type="match status" value="1"/>
</dbReference>
<dbReference type="SUPFAM" id="SSF48452">
    <property type="entry name" value="TPR-like"/>
    <property type="match status" value="2"/>
</dbReference>
<protein>
    <submittedName>
        <fullName evidence="9">Serine/threonine-protein kinase PrkC</fullName>
        <ecNumber evidence="9">2.7.11.1</ecNumber>
    </submittedName>
</protein>
<dbReference type="Gene3D" id="3.30.200.20">
    <property type="entry name" value="Phosphorylase Kinase, domain 1"/>
    <property type="match status" value="1"/>
</dbReference>
<dbReference type="Pfam" id="PF00069">
    <property type="entry name" value="Pkinase"/>
    <property type="match status" value="1"/>
</dbReference>
<feature type="repeat" description="TPR" evidence="5">
    <location>
        <begin position="748"/>
        <end position="781"/>
    </location>
</feature>
<dbReference type="PROSITE" id="PS50011">
    <property type="entry name" value="PROTEIN_KINASE_DOM"/>
    <property type="match status" value="1"/>
</dbReference>
<keyword evidence="1 9" id="KW-0808">Transferase</keyword>
<keyword evidence="3 9" id="KW-0418">Kinase</keyword>
<comment type="caution">
    <text evidence="9">The sequence shown here is derived from an EMBL/GenBank/DDBJ whole genome shotgun (WGS) entry which is preliminary data.</text>
</comment>
<dbReference type="Proteomes" id="UP000238823">
    <property type="component" value="Unassembled WGS sequence"/>
</dbReference>
<evidence type="ECO:0000256" key="6">
    <source>
        <dbReference type="PROSITE-ProRule" id="PRU10141"/>
    </source>
</evidence>
<dbReference type="InterPro" id="IPR011009">
    <property type="entry name" value="Kinase-like_dom_sf"/>
</dbReference>
<feature type="binding site" evidence="6">
    <location>
        <position position="129"/>
    </location>
    <ligand>
        <name>ATP</name>
        <dbReference type="ChEBI" id="CHEBI:30616"/>
    </ligand>
</feature>
<dbReference type="PANTHER" id="PTHR43289:SF6">
    <property type="entry name" value="SERINE_THREONINE-PROTEIN KINASE NEKL-3"/>
    <property type="match status" value="1"/>
</dbReference>
<feature type="region of interest" description="Disordered" evidence="7">
    <location>
        <begin position="61"/>
        <end position="92"/>
    </location>
</feature>
<proteinExistence type="predicted"/>
<dbReference type="PROSITE" id="PS00108">
    <property type="entry name" value="PROTEIN_KINASE_ST"/>
    <property type="match status" value="1"/>
</dbReference>
<feature type="repeat" description="TPR" evidence="5">
    <location>
        <begin position="706"/>
        <end position="739"/>
    </location>
</feature>
<dbReference type="CDD" id="cd14014">
    <property type="entry name" value="STKc_PknB_like"/>
    <property type="match status" value="1"/>
</dbReference>